<accession>A0ABR4NE54</accession>
<evidence type="ECO:0000259" key="4">
    <source>
        <dbReference type="PROSITE" id="PS51745"/>
    </source>
</evidence>
<evidence type="ECO:0000256" key="2">
    <source>
        <dbReference type="ARBA" id="ARBA00022803"/>
    </source>
</evidence>
<dbReference type="InterPro" id="IPR053793">
    <property type="entry name" value="PB1-like"/>
</dbReference>
<organism evidence="5 6">
    <name type="scientific">Polyrhizophydium stewartii</name>
    <dbReference type="NCBI Taxonomy" id="2732419"/>
    <lineage>
        <taxon>Eukaryota</taxon>
        <taxon>Fungi</taxon>
        <taxon>Fungi incertae sedis</taxon>
        <taxon>Chytridiomycota</taxon>
        <taxon>Chytridiomycota incertae sedis</taxon>
        <taxon>Chytridiomycetes</taxon>
        <taxon>Rhizophydiales</taxon>
        <taxon>Rhizophydiales incertae sedis</taxon>
        <taxon>Polyrhizophydium</taxon>
    </lineage>
</organism>
<dbReference type="PROSITE" id="PS51745">
    <property type="entry name" value="PB1"/>
    <property type="match status" value="1"/>
</dbReference>
<dbReference type="InterPro" id="IPR011990">
    <property type="entry name" value="TPR-like_helical_dom_sf"/>
</dbReference>
<feature type="compositionally biased region" description="Low complexity" evidence="3">
    <location>
        <begin position="321"/>
        <end position="336"/>
    </location>
</feature>
<dbReference type="PANTHER" id="PTHR15175">
    <property type="entry name" value="NEUTROPHIL CYTOSOLIC FACTOR 2, NEUTROPHIL NADPH OXIDASE FACTOR 2"/>
    <property type="match status" value="1"/>
</dbReference>
<evidence type="ECO:0000256" key="1">
    <source>
        <dbReference type="ARBA" id="ARBA00022737"/>
    </source>
</evidence>
<keyword evidence="1" id="KW-0677">Repeat</keyword>
<dbReference type="Pfam" id="PF00564">
    <property type="entry name" value="PB1"/>
    <property type="match status" value="1"/>
</dbReference>
<dbReference type="InterPro" id="IPR000270">
    <property type="entry name" value="PB1_dom"/>
</dbReference>
<evidence type="ECO:0000313" key="5">
    <source>
        <dbReference type="EMBL" id="KAL2917798.1"/>
    </source>
</evidence>
<dbReference type="Gene3D" id="3.10.20.90">
    <property type="entry name" value="Phosphatidylinositol 3-kinase Catalytic Subunit, Chain A, domain 1"/>
    <property type="match status" value="1"/>
</dbReference>
<dbReference type="Gene3D" id="1.25.40.10">
    <property type="entry name" value="Tetratricopeptide repeat domain"/>
    <property type="match status" value="1"/>
</dbReference>
<comment type="caution">
    <text evidence="5">The sequence shown here is derived from an EMBL/GenBank/DDBJ whole genome shotgun (WGS) entry which is preliminary data.</text>
</comment>
<proteinExistence type="predicted"/>
<feature type="region of interest" description="Disordered" evidence="3">
    <location>
        <begin position="267"/>
        <end position="288"/>
    </location>
</feature>
<dbReference type="SMART" id="SM00666">
    <property type="entry name" value="PB1"/>
    <property type="match status" value="1"/>
</dbReference>
<gene>
    <name evidence="5" type="ORF">HK105_202671</name>
</gene>
<dbReference type="InterPro" id="IPR019734">
    <property type="entry name" value="TPR_rpt"/>
</dbReference>
<keyword evidence="2" id="KW-0802">TPR repeat</keyword>
<sequence>MAALKEQLIQWGRALEFWDRQDFVGAFEQFIGFADFSKIHFNVGMCAMRLNDLPEAIAAFGRAIVCDEYLSIAYMQRGVCLYHQGQVEEALNDFEECYRRLRGNYFIDYTQLGLPFQVYSSHAIFNIALCHLQLGDVNRGLRYINEALAAVPPEGKLKPDVADIQEAQRFGERAPEIAMPYEVSPGLVFRPQEDNLKNAERKDYLGQARVVAGVDSADNYTGFSGRANRDLTLGRAPKKADAAAQKEMAMKAPAAIVAQKAKIATSQKVTLSRKGSLPDGSIAGSAAGTLPRSATVGRAGTLARTGAIPSRSSSANASEIGPLSSLPARSPSAGPRGNLASPSPSPLRPNTIGKSSPVYIDRDPFDDISQRFGDAKISNGDVTPPIDRSRSGSVSGASIAQGDSIKVKCHYTESRFVLVPADVSFRELRERVTSKFQSDVLLSLKYKDEDGRLALMVNDDDLEDALQTSQPGRLEVWCFLLEN</sequence>
<feature type="region of interest" description="Disordered" evidence="3">
    <location>
        <begin position="304"/>
        <end position="360"/>
    </location>
</feature>
<reference evidence="5 6" key="1">
    <citation type="submission" date="2023-09" db="EMBL/GenBank/DDBJ databases">
        <title>Pangenome analysis of Batrachochytrium dendrobatidis and related Chytrids.</title>
        <authorList>
            <person name="Yacoub M.N."/>
            <person name="Stajich J.E."/>
            <person name="James T.Y."/>
        </authorList>
    </citation>
    <scope>NUCLEOTIDE SEQUENCE [LARGE SCALE GENOMIC DNA]</scope>
    <source>
        <strain evidence="5 6">JEL0888</strain>
    </source>
</reference>
<name>A0ABR4NE54_9FUNG</name>
<protein>
    <recommendedName>
        <fullName evidence="4">PB1 domain-containing protein</fullName>
    </recommendedName>
</protein>
<dbReference type="PANTHER" id="PTHR15175:SF0">
    <property type="entry name" value="SH3 DOMAIN-CONTAINING PROTEIN C23A1.17"/>
    <property type="match status" value="1"/>
</dbReference>
<feature type="domain" description="PB1" evidence="4">
    <location>
        <begin position="404"/>
        <end position="483"/>
    </location>
</feature>
<dbReference type="SUPFAM" id="SSF48452">
    <property type="entry name" value="TPR-like"/>
    <property type="match status" value="1"/>
</dbReference>
<dbReference type="InterPro" id="IPR051864">
    <property type="entry name" value="NCF2_NOXA1"/>
</dbReference>
<keyword evidence="6" id="KW-1185">Reference proteome</keyword>
<dbReference type="CDD" id="cd05992">
    <property type="entry name" value="PB1"/>
    <property type="match status" value="1"/>
</dbReference>
<dbReference type="Pfam" id="PF13432">
    <property type="entry name" value="TPR_16"/>
    <property type="match status" value="1"/>
</dbReference>
<feature type="region of interest" description="Disordered" evidence="3">
    <location>
        <begin position="374"/>
        <end position="397"/>
    </location>
</feature>
<evidence type="ECO:0000313" key="6">
    <source>
        <dbReference type="Proteomes" id="UP001527925"/>
    </source>
</evidence>
<dbReference type="SUPFAM" id="SSF54277">
    <property type="entry name" value="CAD &amp; PB1 domains"/>
    <property type="match status" value="1"/>
</dbReference>
<dbReference type="SMART" id="SM00028">
    <property type="entry name" value="TPR"/>
    <property type="match status" value="3"/>
</dbReference>
<dbReference type="Proteomes" id="UP001527925">
    <property type="component" value="Unassembled WGS sequence"/>
</dbReference>
<dbReference type="EMBL" id="JADGIZ020000009">
    <property type="protein sequence ID" value="KAL2917798.1"/>
    <property type="molecule type" value="Genomic_DNA"/>
</dbReference>
<evidence type="ECO:0000256" key="3">
    <source>
        <dbReference type="SAM" id="MobiDB-lite"/>
    </source>
</evidence>